<keyword evidence="3" id="KW-1185">Reference proteome</keyword>
<dbReference type="AlphaFoldDB" id="A0A811QK10"/>
<evidence type="ECO:0000256" key="1">
    <source>
        <dbReference type="SAM" id="SignalP"/>
    </source>
</evidence>
<dbReference type="EMBL" id="CAJGYO010000010">
    <property type="protein sequence ID" value="CAD6256523.1"/>
    <property type="molecule type" value="Genomic_DNA"/>
</dbReference>
<sequence length="97" mass="10443">MRTECAALCIVLMIMSPTLLSSADGWLMANIPLPGCTEARCQTKCLEYANTSHLVAKNSHCGKPNICQCECSAKQHLSLTTKVMGLADAEHDNGTFV</sequence>
<proteinExistence type="predicted"/>
<name>A0A811QK10_9POAL</name>
<feature type="chain" id="PRO_5032376789" evidence="1">
    <location>
        <begin position="24"/>
        <end position="97"/>
    </location>
</feature>
<reference evidence="2" key="1">
    <citation type="submission" date="2020-10" db="EMBL/GenBank/DDBJ databases">
        <authorList>
            <person name="Han B."/>
            <person name="Lu T."/>
            <person name="Zhao Q."/>
            <person name="Huang X."/>
            <person name="Zhao Y."/>
        </authorList>
    </citation>
    <scope>NUCLEOTIDE SEQUENCE</scope>
</reference>
<gene>
    <name evidence="2" type="ORF">NCGR_LOCUS40029</name>
</gene>
<comment type="caution">
    <text evidence="2">The sequence shown here is derived from an EMBL/GenBank/DDBJ whole genome shotgun (WGS) entry which is preliminary data.</text>
</comment>
<dbReference type="Proteomes" id="UP000604825">
    <property type="component" value="Unassembled WGS sequence"/>
</dbReference>
<evidence type="ECO:0000313" key="2">
    <source>
        <dbReference type="EMBL" id="CAD6256523.1"/>
    </source>
</evidence>
<evidence type="ECO:0000313" key="3">
    <source>
        <dbReference type="Proteomes" id="UP000604825"/>
    </source>
</evidence>
<feature type="signal peptide" evidence="1">
    <location>
        <begin position="1"/>
        <end position="23"/>
    </location>
</feature>
<accession>A0A811QK10</accession>
<protein>
    <submittedName>
        <fullName evidence="2">Uncharacterized protein</fullName>
    </submittedName>
</protein>
<dbReference type="OrthoDB" id="695803at2759"/>
<keyword evidence="1" id="KW-0732">Signal</keyword>
<organism evidence="2 3">
    <name type="scientific">Miscanthus lutarioriparius</name>
    <dbReference type="NCBI Taxonomy" id="422564"/>
    <lineage>
        <taxon>Eukaryota</taxon>
        <taxon>Viridiplantae</taxon>
        <taxon>Streptophyta</taxon>
        <taxon>Embryophyta</taxon>
        <taxon>Tracheophyta</taxon>
        <taxon>Spermatophyta</taxon>
        <taxon>Magnoliopsida</taxon>
        <taxon>Liliopsida</taxon>
        <taxon>Poales</taxon>
        <taxon>Poaceae</taxon>
        <taxon>PACMAD clade</taxon>
        <taxon>Panicoideae</taxon>
        <taxon>Andropogonodae</taxon>
        <taxon>Andropogoneae</taxon>
        <taxon>Saccharinae</taxon>
        <taxon>Miscanthus</taxon>
    </lineage>
</organism>